<dbReference type="Proteomes" id="UP000031843">
    <property type="component" value="Chromosome secondary"/>
</dbReference>
<dbReference type="Pfam" id="PF03992">
    <property type="entry name" value="ABM"/>
    <property type="match status" value="1"/>
</dbReference>
<dbReference type="EMBL" id="CP010537">
    <property type="protein sequence ID" value="AJG21685.1"/>
    <property type="molecule type" value="Genomic_DNA"/>
</dbReference>
<proteinExistence type="predicted"/>
<dbReference type="SUPFAM" id="SSF54909">
    <property type="entry name" value="Dimeric alpha+beta barrel"/>
    <property type="match status" value="1"/>
</dbReference>
<sequence length="99" mass="11147">MILEIAQFQIKPGTEPDFEAAVAKAAPLFKRARGCHAMRLLRSIENPSHFTLEVKWETVENHMVDFRESADFAEWRKLVGDYFAAAPDVGHVSVAVEGF</sequence>
<feature type="domain" description="ABM" evidence="1">
    <location>
        <begin position="2"/>
        <end position="92"/>
    </location>
</feature>
<keyword evidence="3" id="KW-1185">Reference proteome</keyword>
<protein>
    <submittedName>
        <fullName evidence="2">Antibiotic biosynthesis monooxygenase</fullName>
    </submittedName>
</protein>
<name>A0A0C4YG62_9BURK</name>
<evidence type="ECO:0000313" key="2">
    <source>
        <dbReference type="EMBL" id="AJG21685.1"/>
    </source>
</evidence>
<dbReference type="GO" id="GO:0004497">
    <property type="term" value="F:monooxygenase activity"/>
    <property type="evidence" value="ECO:0007669"/>
    <property type="project" value="UniProtKB-KW"/>
</dbReference>
<dbReference type="InterPro" id="IPR007138">
    <property type="entry name" value="ABM_dom"/>
</dbReference>
<reference evidence="2 3" key="1">
    <citation type="journal article" date="2015" name="Genome Announc.">
        <title>Complete Genome Sequence of Cupriavidus basilensis 4G11, Isolated from the Oak Ridge Field Research Center Site.</title>
        <authorList>
            <person name="Ray J."/>
            <person name="Waters R.J."/>
            <person name="Skerker J.M."/>
            <person name="Kuehl J.V."/>
            <person name="Price M.N."/>
            <person name="Huang J."/>
            <person name="Chakraborty R."/>
            <person name="Arkin A.P."/>
            <person name="Deutschbauer A."/>
        </authorList>
    </citation>
    <scope>NUCLEOTIDE SEQUENCE [LARGE SCALE GENOMIC DNA]</scope>
    <source>
        <strain evidence="2">4G11</strain>
    </source>
</reference>
<evidence type="ECO:0000259" key="1">
    <source>
        <dbReference type="PROSITE" id="PS51725"/>
    </source>
</evidence>
<dbReference type="OrthoDB" id="9798157at2"/>
<organism evidence="2 3">
    <name type="scientific">Cupriavidus basilensis</name>
    <dbReference type="NCBI Taxonomy" id="68895"/>
    <lineage>
        <taxon>Bacteria</taxon>
        <taxon>Pseudomonadati</taxon>
        <taxon>Pseudomonadota</taxon>
        <taxon>Betaproteobacteria</taxon>
        <taxon>Burkholderiales</taxon>
        <taxon>Burkholderiaceae</taxon>
        <taxon>Cupriavidus</taxon>
    </lineage>
</organism>
<evidence type="ECO:0000313" key="3">
    <source>
        <dbReference type="Proteomes" id="UP000031843"/>
    </source>
</evidence>
<dbReference type="RefSeq" id="WP_043352767.1">
    <property type="nucleotide sequence ID" value="NZ_CP010537.1"/>
</dbReference>
<keyword evidence="2" id="KW-0503">Monooxygenase</keyword>
<keyword evidence="2" id="KW-0560">Oxidoreductase</keyword>
<accession>A0A0C4YG62</accession>
<dbReference type="KEGG" id="cbw:RR42_s0087"/>
<dbReference type="STRING" id="68895.RR42_s0087"/>
<dbReference type="InterPro" id="IPR011008">
    <property type="entry name" value="Dimeric_a/b-barrel"/>
</dbReference>
<dbReference type="PROSITE" id="PS51725">
    <property type="entry name" value="ABM"/>
    <property type="match status" value="1"/>
</dbReference>
<dbReference type="AlphaFoldDB" id="A0A0C4YG62"/>
<gene>
    <name evidence="2" type="ORF">RR42_s0087</name>
</gene>
<dbReference type="Gene3D" id="3.30.70.100">
    <property type="match status" value="1"/>
</dbReference>